<organism evidence="4 5">
    <name type="scientific">Arthrobacter wenxiniae</name>
    <dbReference type="NCBI Taxonomy" id="2713570"/>
    <lineage>
        <taxon>Bacteria</taxon>
        <taxon>Bacillati</taxon>
        <taxon>Actinomycetota</taxon>
        <taxon>Actinomycetes</taxon>
        <taxon>Micrococcales</taxon>
        <taxon>Micrococcaceae</taxon>
        <taxon>Arthrobacter</taxon>
    </lineage>
</organism>
<keyword evidence="5" id="KW-1185">Reference proteome</keyword>
<proteinExistence type="predicted"/>
<accession>A0A7Y7IKG8</accession>
<dbReference type="Gene3D" id="1.10.10.2840">
    <property type="entry name" value="PucR C-terminal helix-turn-helix domain"/>
    <property type="match status" value="1"/>
</dbReference>
<dbReference type="EMBL" id="JAAMFM010000045">
    <property type="protein sequence ID" value="NVM96913.1"/>
    <property type="molecule type" value="Genomic_DNA"/>
</dbReference>
<feature type="domain" description="Purine catabolism PurC-like" evidence="2">
    <location>
        <begin position="20"/>
        <end position="131"/>
    </location>
</feature>
<evidence type="ECO:0000313" key="5">
    <source>
        <dbReference type="Proteomes" id="UP000543556"/>
    </source>
</evidence>
<dbReference type="Pfam" id="PF07905">
    <property type="entry name" value="PucR"/>
    <property type="match status" value="1"/>
</dbReference>
<comment type="caution">
    <text evidence="4">The sequence shown here is derived from an EMBL/GenBank/DDBJ whole genome shotgun (WGS) entry which is preliminary data.</text>
</comment>
<evidence type="ECO:0000259" key="3">
    <source>
        <dbReference type="Pfam" id="PF13556"/>
    </source>
</evidence>
<evidence type="ECO:0000256" key="1">
    <source>
        <dbReference type="SAM" id="MobiDB-lite"/>
    </source>
</evidence>
<gene>
    <name evidence="4" type="ORF">G6034_18765</name>
</gene>
<evidence type="ECO:0000259" key="2">
    <source>
        <dbReference type="Pfam" id="PF07905"/>
    </source>
</evidence>
<dbReference type="Proteomes" id="UP000543556">
    <property type="component" value="Unassembled WGS sequence"/>
</dbReference>
<feature type="region of interest" description="Disordered" evidence="1">
    <location>
        <begin position="371"/>
        <end position="417"/>
    </location>
</feature>
<dbReference type="Pfam" id="PF13556">
    <property type="entry name" value="HTH_30"/>
    <property type="match status" value="1"/>
</dbReference>
<dbReference type="InterPro" id="IPR042070">
    <property type="entry name" value="PucR_C-HTH_sf"/>
</dbReference>
<feature type="domain" description="PucR C-terminal helix-turn-helix" evidence="3">
    <location>
        <begin position="482"/>
        <end position="539"/>
    </location>
</feature>
<dbReference type="PANTHER" id="PTHR33744:SF1">
    <property type="entry name" value="DNA-BINDING TRANSCRIPTIONAL ACTIVATOR ADER"/>
    <property type="match status" value="1"/>
</dbReference>
<sequence length="541" mass="57093">MGITIRRDINVISLAQLHNQLGNDLRPVSGATVARRKISGVHISELEDPTPYLEGGELLLTTGIPVAGPALKMEAYVQRLVARGVGALGLGLGAGVDEVPHGLAEACQAAGLELLIIPTGTPFMAVSRAYWDLVGKEGQADLTASLGTQTALAQAAAQPDALASVIKALAQALGGWAAYLPADNAAATFWPESNRAILGQLWVEASRLDMAATHSASTFQIHGTDVVEYPVLVGRRAAGFLAIGAGRKLTRADRQVILTVCVLLSLKAAQAQEKDEMAAALGSAVTKLFLAGYVEAGRAQAADLGFTVPPGPVRVLVVRGSDDPTADARALEGRLSRETGWTVAGAAVQDSRLLHVEGNLACWLLDAEHDGGTTDPAETPPSFNRWGTEGSGAGAQGGRSESYTSGKQGHRHPTERCSPATDVAAVLSRPMSLGRVREEIGELTALARRLEPHQIVEVAAGQLDPRVQEWVSALRGYTRADLVSTVRAYLQHRGQWEGAARQLGVHRNSLRHRMGIATALLHADPDDPDVAANLWLALRSE</sequence>
<dbReference type="AlphaFoldDB" id="A0A7Y7IKG8"/>
<dbReference type="InterPro" id="IPR025736">
    <property type="entry name" value="PucR_C-HTH_dom"/>
</dbReference>
<name>A0A7Y7IKG8_9MICC</name>
<dbReference type="InterPro" id="IPR051448">
    <property type="entry name" value="CdaR-like_regulators"/>
</dbReference>
<evidence type="ECO:0000313" key="4">
    <source>
        <dbReference type="EMBL" id="NVM96913.1"/>
    </source>
</evidence>
<dbReference type="InterPro" id="IPR012914">
    <property type="entry name" value="PucR_dom"/>
</dbReference>
<protein>
    <submittedName>
        <fullName evidence="4">PucR family transcriptional regulator</fullName>
    </submittedName>
</protein>
<dbReference type="PANTHER" id="PTHR33744">
    <property type="entry name" value="CARBOHYDRATE DIACID REGULATOR"/>
    <property type="match status" value="1"/>
</dbReference>
<reference evidence="4 5" key="1">
    <citation type="submission" date="2020-02" db="EMBL/GenBank/DDBJ databases">
        <title>Genome sequence of strain AETb3-4.</title>
        <authorList>
            <person name="Gao J."/>
            <person name="Zhang X."/>
        </authorList>
    </citation>
    <scope>NUCLEOTIDE SEQUENCE [LARGE SCALE GENOMIC DNA]</scope>
    <source>
        <strain evidence="4 5">AETb3-4</strain>
    </source>
</reference>